<dbReference type="EMBL" id="BBQY01000028">
    <property type="protein sequence ID" value="GBH32186.1"/>
    <property type="molecule type" value="Genomic_DNA"/>
</dbReference>
<protein>
    <recommendedName>
        <fullName evidence="1">Glycosyltransferase 2-like domain-containing protein</fullName>
    </recommendedName>
</protein>
<dbReference type="Gene3D" id="3.90.550.10">
    <property type="entry name" value="Spore Coat Polysaccharide Biosynthesis Protein SpsA, Chain A"/>
    <property type="match status" value="1"/>
</dbReference>
<organism evidence="2 3">
    <name type="scientific">Sphingobium xenophagum</name>
    <dbReference type="NCBI Taxonomy" id="121428"/>
    <lineage>
        <taxon>Bacteria</taxon>
        <taxon>Pseudomonadati</taxon>
        <taxon>Pseudomonadota</taxon>
        <taxon>Alphaproteobacteria</taxon>
        <taxon>Sphingomonadales</taxon>
        <taxon>Sphingomonadaceae</taxon>
        <taxon>Sphingobium</taxon>
    </lineage>
</organism>
<dbReference type="PANTHER" id="PTHR43685:SF2">
    <property type="entry name" value="GLYCOSYLTRANSFERASE 2-LIKE DOMAIN-CONTAINING PROTEIN"/>
    <property type="match status" value="1"/>
</dbReference>
<dbReference type="InterPro" id="IPR050834">
    <property type="entry name" value="Glycosyltransf_2"/>
</dbReference>
<proteinExistence type="predicted"/>
<accession>A0A401J6B8</accession>
<dbReference type="Pfam" id="PF00535">
    <property type="entry name" value="Glycos_transf_2"/>
    <property type="match status" value="1"/>
</dbReference>
<dbReference type="CDD" id="cd00761">
    <property type="entry name" value="Glyco_tranf_GTA_type"/>
    <property type="match status" value="1"/>
</dbReference>
<comment type="caution">
    <text evidence="2">The sequence shown here is derived from an EMBL/GenBank/DDBJ whole genome shotgun (WGS) entry which is preliminary data.</text>
</comment>
<dbReference type="Proteomes" id="UP000290975">
    <property type="component" value="Unassembled WGS sequence"/>
</dbReference>
<name>A0A401J6B8_SPHXE</name>
<dbReference type="PANTHER" id="PTHR43685">
    <property type="entry name" value="GLYCOSYLTRANSFERASE"/>
    <property type="match status" value="1"/>
</dbReference>
<sequence length="282" mass="31196">MDLSLIICTRNRAGSLGRCLDSVAQLQFDKSWEFVLVDNGSTDETRTVVEAWAAAAPMPLRYVHEAVPGLSKARNAGLRAARGEIIAFTDDDCYPAPDFLLRTMAAFEDTRLGFVSGRIMLHDPTDYPATINESTVPLRFPAGRYLAPGAIKGANLSFRRAALDQAKWFDPQFGSGALFPSEDIDTAARVARYGWDGAYDPSIVVSHHHGRKAADIGSLHKAYAIGRGAYHMKLLVADRSLSEAFTGWKGIMRRTLARPSDLRWELAGAWRWLMRPRTESLP</sequence>
<dbReference type="InterPro" id="IPR029044">
    <property type="entry name" value="Nucleotide-diphossugar_trans"/>
</dbReference>
<gene>
    <name evidence="2" type="ORF">MBESOW_P3425</name>
</gene>
<dbReference type="AlphaFoldDB" id="A0A401J6B8"/>
<reference evidence="2 3" key="1">
    <citation type="submission" date="2014-12" db="EMBL/GenBank/DDBJ databases">
        <title>Whole genome sequencing of Sphingobium xenophagum OW59.</title>
        <authorList>
            <person name="Ohta Y."/>
            <person name="Nishi S."/>
            <person name="Hatada Y."/>
        </authorList>
    </citation>
    <scope>NUCLEOTIDE SEQUENCE [LARGE SCALE GENOMIC DNA]</scope>
    <source>
        <strain evidence="2 3">OW59</strain>
    </source>
</reference>
<feature type="domain" description="Glycosyltransferase 2-like" evidence="1">
    <location>
        <begin position="4"/>
        <end position="133"/>
    </location>
</feature>
<evidence type="ECO:0000313" key="3">
    <source>
        <dbReference type="Proteomes" id="UP000290975"/>
    </source>
</evidence>
<evidence type="ECO:0000313" key="2">
    <source>
        <dbReference type="EMBL" id="GBH32186.1"/>
    </source>
</evidence>
<dbReference type="InterPro" id="IPR001173">
    <property type="entry name" value="Glyco_trans_2-like"/>
</dbReference>
<dbReference type="RefSeq" id="WP_130754114.1">
    <property type="nucleotide sequence ID" value="NZ_BBQY01000028.1"/>
</dbReference>
<keyword evidence="3" id="KW-1185">Reference proteome</keyword>
<evidence type="ECO:0000259" key="1">
    <source>
        <dbReference type="Pfam" id="PF00535"/>
    </source>
</evidence>
<dbReference type="SUPFAM" id="SSF53448">
    <property type="entry name" value="Nucleotide-diphospho-sugar transferases"/>
    <property type="match status" value="1"/>
</dbReference>